<feature type="domain" description="OmpR/PhoB-type" evidence="9">
    <location>
        <begin position="133"/>
        <end position="232"/>
    </location>
</feature>
<dbReference type="InterPro" id="IPR036388">
    <property type="entry name" value="WH-like_DNA-bd_sf"/>
</dbReference>
<dbReference type="InterPro" id="IPR011006">
    <property type="entry name" value="CheY-like_superfamily"/>
</dbReference>
<dbReference type="PANTHER" id="PTHR48111">
    <property type="entry name" value="REGULATOR OF RPOS"/>
    <property type="match status" value="1"/>
</dbReference>
<dbReference type="GO" id="GO:0000976">
    <property type="term" value="F:transcription cis-regulatory region binding"/>
    <property type="evidence" value="ECO:0007669"/>
    <property type="project" value="TreeGrafter"/>
</dbReference>
<dbReference type="GO" id="GO:0032993">
    <property type="term" value="C:protein-DNA complex"/>
    <property type="evidence" value="ECO:0007669"/>
    <property type="project" value="TreeGrafter"/>
</dbReference>
<dbReference type="OrthoDB" id="9793321at2"/>
<dbReference type="AlphaFoldDB" id="A0A0H4WY83"/>
<dbReference type="InterPro" id="IPR001789">
    <property type="entry name" value="Sig_transdc_resp-reg_receiver"/>
</dbReference>
<dbReference type="SMART" id="SM00862">
    <property type="entry name" value="Trans_reg_C"/>
    <property type="match status" value="1"/>
</dbReference>
<evidence type="ECO:0000313" key="10">
    <source>
        <dbReference type="EMBL" id="AKQ66563.1"/>
    </source>
</evidence>
<dbReference type="PANTHER" id="PTHR48111:SF22">
    <property type="entry name" value="REGULATOR OF RPOS"/>
    <property type="match status" value="1"/>
</dbReference>
<keyword evidence="2" id="KW-0902">Two-component regulatory system</keyword>
<dbReference type="GO" id="GO:0000156">
    <property type="term" value="F:phosphorelay response regulator activity"/>
    <property type="evidence" value="ECO:0007669"/>
    <property type="project" value="TreeGrafter"/>
</dbReference>
<keyword evidence="4 7" id="KW-0238">DNA-binding</keyword>
<keyword evidence="3" id="KW-0805">Transcription regulation</keyword>
<dbReference type="PROSITE" id="PS51755">
    <property type="entry name" value="OMPR_PHOB"/>
    <property type="match status" value="1"/>
</dbReference>
<dbReference type="EMBL" id="CP012109">
    <property type="protein sequence ID" value="AKQ66563.1"/>
    <property type="molecule type" value="Genomic_DNA"/>
</dbReference>
<dbReference type="Gene3D" id="3.40.50.2300">
    <property type="match status" value="1"/>
</dbReference>
<dbReference type="InterPro" id="IPR016032">
    <property type="entry name" value="Sig_transdc_resp-reg_C-effctor"/>
</dbReference>
<dbReference type="PATRIC" id="fig|1297742.4.peg.3506"/>
<feature type="domain" description="Response regulatory" evidence="8">
    <location>
        <begin position="12"/>
        <end position="126"/>
    </location>
</feature>
<keyword evidence="1 6" id="KW-0597">Phosphoprotein</keyword>
<accession>A0A0H4WY83</accession>
<evidence type="ECO:0000256" key="6">
    <source>
        <dbReference type="PROSITE-ProRule" id="PRU00169"/>
    </source>
</evidence>
<dbReference type="CDD" id="cd00383">
    <property type="entry name" value="trans_reg_C"/>
    <property type="match status" value="1"/>
</dbReference>
<proteinExistence type="predicted"/>
<evidence type="ECO:0000256" key="2">
    <source>
        <dbReference type="ARBA" id="ARBA00023012"/>
    </source>
</evidence>
<dbReference type="SUPFAM" id="SSF46894">
    <property type="entry name" value="C-terminal effector domain of the bipartite response regulators"/>
    <property type="match status" value="1"/>
</dbReference>
<organism evidence="10 11">
    <name type="scientific">Pseudomyxococcus hansupus</name>
    <dbReference type="NCBI Taxonomy" id="1297742"/>
    <lineage>
        <taxon>Bacteria</taxon>
        <taxon>Pseudomonadati</taxon>
        <taxon>Myxococcota</taxon>
        <taxon>Myxococcia</taxon>
        <taxon>Myxococcales</taxon>
        <taxon>Cystobacterineae</taxon>
        <taxon>Myxococcaceae</taxon>
        <taxon>Pseudomyxococcus</taxon>
    </lineage>
</organism>
<dbReference type="Pfam" id="PF00486">
    <property type="entry name" value="Trans_reg_C"/>
    <property type="match status" value="1"/>
</dbReference>
<dbReference type="GO" id="GO:0006355">
    <property type="term" value="P:regulation of DNA-templated transcription"/>
    <property type="evidence" value="ECO:0007669"/>
    <property type="project" value="InterPro"/>
</dbReference>
<dbReference type="InterPro" id="IPR001867">
    <property type="entry name" value="OmpR/PhoB-type_DNA-bd"/>
</dbReference>
<dbReference type="eggNOG" id="COG0745">
    <property type="taxonomic scope" value="Bacteria"/>
</dbReference>
<dbReference type="SUPFAM" id="SSF52172">
    <property type="entry name" value="CheY-like"/>
    <property type="match status" value="1"/>
</dbReference>
<dbReference type="PROSITE" id="PS50110">
    <property type="entry name" value="RESPONSE_REGULATORY"/>
    <property type="match status" value="1"/>
</dbReference>
<keyword evidence="5" id="KW-0804">Transcription</keyword>
<evidence type="ECO:0000259" key="8">
    <source>
        <dbReference type="PROSITE" id="PS50110"/>
    </source>
</evidence>
<gene>
    <name evidence="10" type="ORF">A176_003475</name>
</gene>
<evidence type="ECO:0000256" key="3">
    <source>
        <dbReference type="ARBA" id="ARBA00023015"/>
    </source>
</evidence>
<dbReference type="FunFam" id="3.40.50.2300:FF:000002">
    <property type="entry name" value="DNA-binding response regulator PhoP"/>
    <property type="match status" value="1"/>
</dbReference>
<dbReference type="Proteomes" id="UP000009026">
    <property type="component" value="Chromosome"/>
</dbReference>
<keyword evidence="11" id="KW-1185">Reference proteome</keyword>
<dbReference type="GO" id="GO:0005829">
    <property type="term" value="C:cytosol"/>
    <property type="evidence" value="ECO:0007669"/>
    <property type="project" value="TreeGrafter"/>
</dbReference>
<feature type="modified residue" description="4-aspartylphosphate" evidence="6">
    <location>
        <position position="61"/>
    </location>
</feature>
<protein>
    <submittedName>
        <fullName evidence="10">DNA-binding heavy metal response regulator</fullName>
    </submittedName>
</protein>
<evidence type="ECO:0000256" key="5">
    <source>
        <dbReference type="ARBA" id="ARBA00023163"/>
    </source>
</evidence>
<evidence type="ECO:0000256" key="4">
    <source>
        <dbReference type="ARBA" id="ARBA00023125"/>
    </source>
</evidence>
<dbReference type="Gene3D" id="1.10.10.10">
    <property type="entry name" value="Winged helix-like DNA-binding domain superfamily/Winged helix DNA-binding domain"/>
    <property type="match status" value="1"/>
</dbReference>
<evidence type="ECO:0000256" key="1">
    <source>
        <dbReference type="ARBA" id="ARBA00022553"/>
    </source>
</evidence>
<evidence type="ECO:0000259" key="9">
    <source>
        <dbReference type="PROSITE" id="PS51755"/>
    </source>
</evidence>
<name>A0A0H4WY83_9BACT</name>
<dbReference type="CDD" id="cd19935">
    <property type="entry name" value="REC_OmpR_CusR-like"/>
    <property type="match status" value="1"/>
</dbReference>
<feature type="DNA-binding region" description="OmpR/PhoB-type" evidence="7">
    <location>
        <begin position="133"/>
        <end position="232"/>
    </location>
</feature>
<sequence>MHDGAKEGGSLRLLLVEDEERMANLLRRGLGEEGHLVDTCRTAEDALDQAGEVAYDAIILDWALPGMDGVALLRRWRERGLTTPVLMLTARGTVGERVTGLRAGADDYLVKPFAFEELLARLEALHRRSEGQAQTWAVGPIHIDARRRTLTCEDREVALTGREFALLGEFASRAGEVHTRSSLLAKVWGPSFDGPPNIVDVYVGYVRAKLAEVKADGVSIQAVRGVGFRLVVEGSNK</sequence>
<dbReference type="InterPro" id="IPR039420">
    <property type="entry name" value="WalR-like"/>
</dbReference>
<evidence type="ECO:0000256" key="7">
    <source>
        <dbReference type="PROSITE-ProRule" id="PRU01091"/>
    </source>
</evidence>
<reference evidence="10 11" key="1">
    <citation type="journal article" date="2016" name="PLoS ONE">
        <title>Complete Genome Sequence and Comparative Genomics of a Novel Myxobacterium Myxococcus hansupus.</title>
        <authorList>
            <person name="Sharma G."/>
            <person name="Narwani T."/>
            <person name="Subramanian S."/>
        </authorList>
    </citation>
    <scope>NUCLEOTIDE SEQUENCE [LARGE SCALE GENOMIC DNA]</scope>
    <source>
        <strain evidence="11">mixupus</strain>
    </source>
</reference>
<dbReference type="STRING" id="1297742.A176_003475"/>
<dbReference type="KEGG" id="mym:A176_003475"/>
<evidence type="ECO:0000313" key="11">
    <source>
        <dbReference type="Proteomes" id="UP000009026"/>
    </source>
</evidence>
<dbReference type="Pfam" id="PF00072">
    <property type="entry name" value="Response_reg"/>
    <property type="match status" value="1"/>
</dbReference>
<dbReference type="SMART" id="SM00448">
    <property type="entry name" value="REC"/>
    <property type="match status" value="1"/>
</dbReference>